<dbReference type="InterPro" id="IPR001387">
    <property type="entry name" value="Cro/C1-type_HTH"/>
</dbReference>
<dbReference type="CDD" id="cd00093">
    <property type="entry name" value="HTH_XRE"/>
    <property type="match status" value="1"/>
</dbReference>
<dbReference type="SUPFAM" id="SSF47413">
    <property type="entry name" value="lambda repressor-like DNA-binding domains"/>
    <property type="match status" value="1"/>
</dbReference>
<dbReference type="GO" id="GO:0003677">
    <property type="term" value="F:DNA binding"/>
    <property type="evidence" value="ECO:0007669"/>
    <property type="project" value="InterPro"/>
</dbReference>
<evidence type="ECO:0000313" key="2">
    <source>
        <dbReference type="EMBL" id="SCJ42375.1"/>
    </source>
</evidence>
<protein>
    <submittedName>
        <fullName evidence="2">Helix-turn-helix</fullName>
    </submittedName>
</protein>
<accession>A0A1C6GB95</accession>
<sequence>MEILEAFIRQMREHREARHWTQERAAFECAVSVEHYKKVERGVSTPSLTIAVRMARVLDIDLNALKKLKDDKSEETR</sequence>
<dbReference type="InterPro" id="IPR010982">
    <property type="entry name" value="Lambda_DNA-bd_dom_sf"/>
</dbReference>
<gene>
    <name evidence="2" type="ORF">SAMEA3545359_00298</name>
</gene>
<reference evidence="2" key="1">
    <citation type="submission" date="2015-09" db="EMBL/GenBank/DDBJ databases">
        <authorList>
            <consortium name="Pathogen Informatics"/>
        </authorList>
    </citation>
    <scope>NUCLEOTIDE SEQUENCE</scope>
    <source>
        <strain evidence="2">2789STDY5834896</strain>
    </source>
</reference>
<dbReference type="PROSITE" id="PS50943">
    <property type="entry name" value="HTH_CROC1"/>
    <property type="match status" value="1"/>
</dbReference>
<dbReference type="EMBL" id="FMHG01000001">
    <property type="protein sequence ID" value="SCJ42375.1"/>
    <property type="molecule type" value="Genomic_DNA"/>
</dbReference>
<proteinExistence type="predicted"/>
<name>A0A1C6GB95_9FIRM</name>
<evidence type="ECO:0000259" key="1">
    <source>
        <dbReference type="PROSITE" id="PS50943"/>
    </source>
</evidence>
<feature type="domain" description="HTH cro/C1-type" evidence="1">
    <location>
        <begin position="11"/>
        <end position="65"/>
    </location>
</feature>
<dbReference type="Gene3D" id="1.10.260.40">
    <property type="entry name" value="lambda repressor-like DNA-binding domains"/>
    <property type="match status" value="1"/>
</dbReference>
<dbReference type="SMART" id="SM00530">
    <property type="entry name" value="HTH_XRE"/>
    <property type="match status" value="1"/>
</dbReference>
<dbReference type="AlphaFoldDB" id="A0A1C6GB95"/>
<organism evidence="2">
    <name type="scientific">uncultured Anaerotruncus sp</name>
    <dbReference type="NCBI Taxonomy" id="905011"/>
    <lineage>
        <taxon>Bacteria</taxon>
        <taxon>Bacillati</taxon>
        <taxon>Bacillota</taxon>
        <taxon>Clostridia</taxon>
        <taxon>Eubacteriales</taxon>
        <taxon>Oscillospiraceae</taxon>
        <taxon>Anaerotruncus</taxon>
        <taxon>environmental samples</taxon>
    </lineage>
</organism>
<dbReference type="Pfam" id="PF01381">
    <property type="entry name" value="HTH_3"/>
    <property type="match status" value="1"/>
</dbReference>